<keyword evidence="3" id="KW-1185">Reference proteome</keyword>
<dbReference type="InterPro" id="IPR016024">
    <property type="entry name" value="ARM-type_fold"/>
</dbReference>
<sequence>MTGRPADWVADACADLGADAVVAWCVGLLGGAPVEDGPSLDRIGGPGAAALVDGYVHTPGTPDYWPRVWAARALRYAWHDGPGVHAAVVSALSDPAWRVRETAAALTRVHELGEAAGALRGLLDDDVPRVRIAAARALAVVGEHDDLEALATGDEPDASVRRARDVARRHLAERLDLPDPAAGER</sequence>
<dbReference type="InterPro" id="IPR011989">
    <property type="entry name" value="ARM-like"/>
</dbReference>
<dbReference type="EMBL" id="JAUSVB010000003">
    <property type="protein sequence ID" value="MDQ0374283.1"/>
    <property type="molecule type" value="Genomic_DNA"/>
</dbReference>
<dbReference type="RefSeq" id="WP_307492852.1">
    <property type="nucleotide sequence ID" value="NZ_JAUSVB010000003.1"/>
</dbReference>
<name>A0ABU0EG80_9CELL</name>
<reference evidence="2 3" key="1">
    <citation type="submission" date="2023-07" db="EMBL/GenBank/DDBJ databases">
        <title>Sorghum-associated microbial communities from plants grown in Nebraska, USA.</title>
        <authorList>
            <person name="Schachtman D."/>
        </authorList>
    </citation>
    <scope>NUCLEOTIDE SEQUENCE [LARGE SCALE GENOMIC DNA]</scope>
    <source>
        <strain evidence="2 3">BE332</strain>
    </source>
</reference>
<organism evidence="2 3">
    <name type="scientific">Cellulomonas humilata</name>
    <dbReference type="NCBI Taxonomy" id="144055"/>
    <lineage>
        <taxon>Bacteria</taxon>
        <taxon>Bacillati</taxon>
        <taxon>Actinomycetota</taxon>
        <taxon>Actinomycetes</taxon>
        <taxon>Micrococcales</taxon>
        <taxon>Cellulomonadaceae</taxon>
        <taxon>Cellulomonas</taxon>
    </lineage>
</organism>
<dbReference type="Proteomes" id="UP001239626">
    <property type="component" value="Unassembled WGS sequence"/>
</dbReference>
<gene>
    <name evidence="2" type="ORF">J2X26_002604</name>
</gene>
<dbReference type="Pfam" id="PF02985">
    <property type="entry name" value="HEAT"/>
    <property type="match status" value="1"/>
</dbReference>
<evidence type="ECO:0000256" key="1">
    <source>
        <dbReference type="ARBA" id="ARBA00022737"/>
    </source>
</evidence>
<keyword evidence="1" id="KW-0677">Repeat</keyword>
<dbReference type="SUPFAM" id="SSF48371">
    <property type="entry name" value="ARM repeat"/>
    <property type="match status" value="1"/>
</dbReference>
<proteinExistence type="predicted"/>
<dbReference type="InterPro" id="IPR000357">
    <property type="entry name" value="HEAT"/>
</dbReference>
<comment type="caution">
    <text evidence="2">The sequence shown here is derived from an EMBL/GenBank/DDBJ whole genome shotgun (WGS) entry which is preliminary data.</text>
</comment>
<dbReference type="Gene3D" id="1.25.10.10">
    <property type="entry name" value="Leucine-rich Repeat Variant"/>
    <property type="match status" value="1"/>
</dbReference>
<evidence type="ECO:0000313" key="3">
    <source>
        <dbReference type="Proteomes" id="UP001239626"/>
    </source>
</evidence>
<evidence type="ECO:0000313" key="2">
    <source>
        <dbReference type="EMBL" id="MDQ0374283.1"/>
    </source>
</evidence>
<protein>
    <submittedName>
        <fullName evidence="2">HEAT repeat protein</fullName>
    </submittedName>
</protein>
<accession>A0ABU0EG80</accession>